<gene>
    <name evidence="9" type="ORF">D0Y65_018582</name>
</gene>
<keyword evidence="10" id="KW-1185">Reference proteome</keyword>
<evidence type="ECO:0000313" key="10">
    <source>
        <dbReference type="Proteomes" id="UP000289340"/>
    </source>
</evidence>
<dbReference type="EMBL" id="QZWG01000007">
    <property type="protein sequence ID" value="RZC04016.1"/>
    <property type="molecule type" value="Genomic_DNA"/>
</dbReference>
<keyword evidence="3 7" id="KW-0812">Transmembrane</keyword>
<dbReference type="Pfam" id="PF13850">
    <property type="entry name" value="ERGIC_N"/>
    <property type="match status" value="1"/>
</dbReference>
<accession>A0A445JZU7</accession>
<dbReference type="AlphaFoldDB" id="A0A445JZU7"/>
<dbReference type="PANTHER" id="PTHR33596:SF17">
    <property type="entry name" value="COLD-REGULATED 413 INNER MEMBRANE PROTEIN 1, CHLOROPLASTIC-RELATED"/>
    <property type="match status" value="1"/>
</dbReference>
<evidence type="ECO:0000256" key="6">
    <source>
        <dbReference type="SAM" id="MobiDB-lite"/>
    </source>
</evidence>
<evidence type="ECO:0000256" key="4">
    <source>
        <dbReference type="ARBA" id="ARBA00022989"/>
    </source>
</evidence>
<keyword evidence="5 7" id="KW-0472">Membrane</keyword>
<proteinExistence type="inferred from homology"/>
<evidence type="ECO:0000259" key="8">
    <source>
        <dbReference type="Pfam" id="PF13850"/>
    </source>
</evidence>
<comment type="caution">
    <text evidence="9">The sequence shown here is derived from an EMBL/GenBank/DDBJ whole genome shotgun (WGS) entry which is preliminary data.</text>
</comment>
<evidence type="ECO:0000256" key="2">
    <source>
        <dbReference type="ARBA" id="ARBA00005852"/>
    </source>
</evidence>
<feature type="region of interest" description="Disordered" evidence="6">
    <location>
        <begin position="1"/>
        <end position="58"/>
    </location>
</feature>
<dbReference type="Pfam" id="PF05562">
    <property type="entry name" value="WCOR413"/>
    <property type="match status" value="1"/>
</dbReference>
<feature type="compositionally biased region" description="Polar residues" evidence="6">
    <location>
        <begin position="24"/>
        <end position="36"/>
    </location>
</feature>
<dbReference type="InterPro" id="IPR008892">
    <property type="entry name" value="COR413"/>
</dbReference>
<feature type="transmembrane region" description="Helical" evidence="7">
    <location>
        <begin position="213"/>
        <end position="232"/>
    </location>
</feature>
<dbReference type="PANTHER" id="PTHR33596">
    <property type="entry name" value="COLD-REGULATED 413 PLASMA MEMBRANE PROTEIN 2"/>
    <property type="match status" value="1"/>
</dbReference>
<comment type="subcellular location">
    <subcellularLocation>
        <location evidence="1">Membrane</location>
        <topology evidence="1">Multi-pass membrane protein</topology>
    </subcellularLocation>
</comment>
<comment type="similarity">
    <text evidence="2">Belongs to the Cold-regulated 413 protein family.</text>
</comment>
<dbReference type="Proteomes" id="UP000289340">
    <property type="component" value="Chromosome 7"/>
</dbReference>
<feature type="domain" description="Endoplasmic reticulum vesicle transporter N-terminal" evidence="8">
    <location>
        <begin position="195"/>
        <end position="235"/>
    </location>
</feature>
<organism evidence="9 10">
    <name type="scientific">Glycine soja</name>
    <name type="common">Wild soybean</name>
    <dbReference type="NCBI Taxonomy" id="3848"/>
    <lineage>
        <taxon>Eukaryota</taxon>
        <taxon>Viridiplantae</taxon>
        <taxon>Streptophyta</taxon>
        <taxon>Embryophyta</taxon>
        <taxon>Tracheophyta</taxon>
        <taxon>Spermatophyta</taxon>
        <taxon>Magnoliopsida</taxon>
        <taxon>eudicotyledons</taxon>
        <taxon>Gunneridae</taxon>
        <taxon>Pentapetalae</taxon>
        <taxon>rosids</taxon>
        <taxon>fabids</taxon>
        <taxon>Fabales</taxon>
        <taxon>Fabaceae</taxon>
        <taxon>Papilionoideae</taxon>
        <taxon>50 kb inversion clade</taxon>
        <taxon>NPAAA clade</taxon>
        <taxon>indigoferoid/millettioid clade</taxon>
        <taxon>Phaseoleae</taxon>
        <taxon>Glycine</taxon>
        <taxon>Glycine subgen. Soja</taxon>
    </lineage>
</organism>
<evidence type="ECO:0000256" key="5">
    <source>
        <dbReference type="ARBA" id="ARBA00023136"/>
    </source>
</evidence>
<sequence length="242" mass="27605">MAKSLHRRYLSEPFQEPSQPEAGSPTSLGFKNTHLSRTTRGRARRSQKKESGEGGLKLEAEKDNGLDNCAPSVRYIVRRLIRDGCSRGTAMPKSYIVPLFAVQAPVDVVSWIKGRYGEWTTFLALLIRAFFYIPVEAPRNEAQCQAIVFRHGVAPPKQRYERCFSSWTWLKIGNGTLMDMVMCRRRSLDNIMSKLRNLDVYPKINEDFFNHSLYGGVITLASSILMFLLFYSELRMTPLPTS</sequence>
<evidence type="ECO:0000313" key="9">
    <source>
        <dbReference type="EMBL" id="RZC04016.1"/>
    </source>
</evidence>
<evidence type="ECO:0000256" key="1">
    <source>
        <dbReference type="ARBA" id="ARBA00004141"/>
    </source>
</evidence>
<dbReference type="InterPro" id="IPR039542">
    <property type="entry name" value="Erv_N"/>
</dbReference>
<evidence type="ECO:0000256" key="7">
    <source>
        <dbReference type="SAM" id="Phobius"/>
    </source>
</evidence>
<name>A0A445JZU7_GLYSO</name>
<reference evidence="9 10" key="1">
    <citation type="submission" date="2018-09" db="EMBL/GenBank/DDBJ databases">
        <title>A high-quality reference genome of wild soybean provides a powerful tool to mine soybean genomes.</title>
        <authorList>
            <person name="Xie M."/>
            <person name="Chung C.Y.L."/>
            <person name="Li M.-W."/>
            <person name="Wong F.-L."/>
            <person name="Chan T.-F."/>
            <person name="Lam H.-M."/>
        </authorList>
    </citation>
    <scope>NUCLEOTIDE SEQUENCE [LARGE SCALE GENOMIC DNA]</scope>
    <source>
        <strain evidence="10">cv. W05</strain>
        <tissue evidence="9">Hypocotyl of etiolated seedlings</tissue>
    </source>
</reference>
<feature type="compositionally biased region" description="Basic residues" evidence="6">
    <location>
        <begin position="37"/>
        <end position="47"/>
    </location>
</feature>
<feature type="compositionally biased region" description="Basic and acidic residues" evidence="6">
    <location>
        <begin position="48"/>
        <end position="58"/>
    </location>
</feature>
<evidence type="ECO:0000256" key="3">
    <source>
        <dbReference type="ARBA" id="ARBA00022692"/>
    </source>
</evidence>
<keyword evidence="4 7" id="KW-1133">Transmembrane helix</keyword>
<protein>
    <submittedName>
        <fullName evidence="9">Cold-regulated 413 inner membrane protein 2, chloroplastic</fullName>
    </submittedName>
</protein>
<dbReference type="GO" id="GO:0016020">
    <property type="term" value="C:membrane"/>
    <property type="evidence" value="ECO:0007669"/>
    <property type="project" value="UniProtKB-SubCell"/>
</dbReference>